<evidence type="ECO:0000313" key="2">
    <source>
        <dbReference type="EMBL" id="GAA0154615.1"/>
    </source>
</evidence>
<feature type="region of interest" description="Disordered" evidence="1">
    <location>
        <begin position="39"/>
        <end position="83"/>
    </location>
</feature>
<name>A0AAV3PSA8_LITER</name>
<feature type="region of interest" description="Disordered" evidence="1">
    <location>
        <begin position="107"/>
        <end position="143"/>
    </location>
</feature>
<comment type="caution">
    <text evidence="2">The sequence shown here is derived from an EMBL/GenBank/DDBJ whole genome shotgun (WGS) entry which is preliminary data.</text>
</comment>
<proteinExistence type="predicted"/>
<protein>
    <submittedName>
        <fullName evidence="2">Uncharacterized protein</fullName>
    </submittedName>
</protein>
<feature type="compositionally biased region" description="Polar residues" evidence="1">
    <location>
        <begin position="69"/>
        <end position="79"/>
    </location>
</feature>
<dbReference type="AlphaFoldDB" id="A0AAV3PSA8"/>
<sequence>MISRRALLFKRVGVVKKTAQQGSPQRPVQPLIPAVSVGNISSLGKRPSSSTPPKKPLFAKKRKKAAPRVSTSAPPSFHSSKIMDLTEEPLPEGLLITNLEGLDNPTTKVVSVQEESSDSASKAKLGYSANYQPLPSFGQFGDK</sequence>
<reference evidence="2 3" key="1">
    <citation type="submission" date="2024-01" db="EMBL/GenBank/DDBJ databases">
        <title>The complete chloroplast genome sequence of Lithospermum erythrorhizon: insights into the phylogenetic relationship among Boraginaceae species and the maternal lineages of purple gromwells.</title>
        <authorList>
            <person name="Okada T."/>
            <person name="Watanabe K."/>
        </authorList>
    </citation>
    <scope>NUCLEOTIDE SEQUENCE [LARGE SCALE GENOMIC DNA]</scope>
</reference>
<accession>A0AAV3PSA8</accession>
<dbReference type="EMBL" id="BAABME010002434">
    <property type="protein sequence ID" value="GAA0154615.1"/>
    <property type="molecule type" value="Genomic_DNA"/>
</dbReference>
<dbReference type="Proteomes" id="UP001454036">
    <property type="component" value="Unassembled WGS sequence"/>
</dbReference>
<keyword evidence="3" id="KW-1185">Reference proteome</keyword>
<evidence type="ECO:0000313" key="3">
    <source>
        <dbReference type="Proteomes" id="UP001454036"/>
    </source>
</evidence>
<evidence type="ECO:0000256" key="1">
    <source>
        <dbReference type="SAM" id="MobiDB-lite"/>
    </source>
</evidence>
<feature type="compositionally biased region" description="Polar residues" evidence="1">
    <location>
        <begin position="107"/>
        <end position="120"/>
    </location>
</feature>
<gene>
    <name evidence="2" type="ORF">LIER_12547</name>
</gene>
<organism evidence="2 3">
    <name type="scientific">Lithospermum erythrorhizon</name>
    <name type="common">Purple gromwell</name>
    <name type="synonym">Lithospermum officinale var. erythrorhizon</name>
    <dbReference type="NCBI Taxonomy" id="34254"/>
    <lineage>
        <taxon>Eukaryota</taxon>
        <taxon>Viridiplantae</taxon>
        <taxon>Streptophyta</taxon>
        <taxon>Embryophyta</taxon>
        <taxon>Tracheophyta</taxon>
        <taxon>Spermatophyta</taxon>
        <taxon>Magnoliopsida</taxon>
        <taxon>eudicotyledons</taxon>
        <taxon>Gunneridae</taxon>
        <taxon>Pentapetalae</taxon>
        <taxon>asterids</taxon>
        <taxon>lamiids</taxon>
        <taxon>Boraginales</taxon>
        <taxon>Boraginaceae</taxon>
        <taxon>Boraginoideae</taxon>
        <taxon>Lithospermeae</taxon>
        <taxon>Lithospermum</taxon>
    </lineage>
</organism>
<feature type="compositionally biased region" description="Basic residues" evidence="1">
    <location>
        <begin position="57"/>
        <end position="66"/>
    </location>
</feature>